<dbReference type="EMBL" id="LDQA01000028">
    <property type="protein sequence ID" value="KTR05103.1"/>
    <property type="molecule type" value="Genomic_DNA"/>
</dbReference>
<dbReference type="Proteomes" id="UP000078272">
    <property type="component" value="Unassembled WGS sequence"/>
</dbReference>
<evidence type="ECO:0000256" key="1">
    <source>
        <dbReference type="SAM" id="MobiDB-lite"/>
    </source>
</evidence>
<gene>
    <name evidence="2" type="ORF">NS226_14710</name>
    <name evidence="3" type="ORF">NS365_13945</name>
</gene>
<proteinExistence type="predicted"/>
<dbReference type="OrthoDB" id="7165680at2"/>
<dbReference type="RefSeq" id="WP_058600868.1">
    <property type="nucleotide sequence ID" value="NZ_LDPZ01000030.1"/>
</dbReference>
<dbReference type="Proteomes" id="UP000078529">
    <property type="component" value="Unassembled WGS sequence"/>
</dbReference>
<accession>A0A175RNZ6</accession>
<evidence type="ECO:0000313" key="2">
    <source>
        <dbReference type="EMBL" id="KTQ94096.1"/>
    </source>
</evidence>
<evidence type="ECO:0000313" key="4">
    <source>
        <dbReference type="Proteomes" id="UP000078272"/>
    </source>
</evidence>
<feature type="region of interest" description="Disordered" evidence="1">
    <location>
        <begin position="82"/>
        <end position="119"/>
    </location>
</feature>
<keyword evidence="5" id="KW-1185">Reference proteome</keyword>
<reference evidence="4 5" key="1">
    <citation type="journal article" date="2016" name="Front. Microbiol.">
        <title>Genomic Resource of Rice Seed Associated Bacteria.</title>
        <authorList>
            <person name="Midha S."/>
            <person name="Bansal K."/>
            <person name="Sharma S."/>
            <person name="Kumar N."/>
            <person name="Patil P.P."/>
            <person name="Chaudhry V."/>
            <person name="Patil P.B."/>
        </authorList>
    </citation>
    <scope>NUCLEOTIDE SEQUENCE [LARGE SCALE GENOMIC DNA]</scope>
    <source>
        <strain evidence="2 4">NS226</strain>
        <strain evidence="3 5">NS365</strain>
    </source>
</reference>
<dbReference type="STRING" id="401562.NS365_13945"/>
<evidence type="ECO:0000313" key="5">
    <source>
        <dbReference type="Proteomes" id="UP000078529"/>
    </source>
</evidence>
<name>A0A175RNZ6_9HYPH</name>
<dbReference type="AlphaFoldDB" id="A0A175RNZ6"/>
<organism evidence="3 5">
    <name type="scientific">Aureimonas ureilytica</name>
    <dbReference type="NCBI Taxonomy" id="401562"/>
    <lineage>
        <taxon>Bacteria</taxon>
        <taxon>Pseudomonadati</taxon>
        <taxon>Pseudomonadota</taxon>
        <taxon>Alphaproteobacteria</taxon>
        <taxon>Hyphomicrobiales</taxon>
        <taxon>Aurantimonadaceae</taxon>
        <taxon>Aureimonas</taxon>
    </lineage>
</organism>
<protein>
    <recommendedName>
        <fullName evidence="6">Cell division protein FtsL</fullName>
    </recommendedName>
</protein>
<feature type="compositionally biased region" description="Basic and acidic residues" evidence="1">
    <location>
        <begin position="102"/>
        <end position="119"/>
    </location>
</feature>
<comment type="caution">
    <text evidence="3">The sequence shown here is derived from an EMBL/GenBank/DDBJ whole genome shotgun (WGS) entry which is preliminary data.</text>
</comment>
<dbReference type="PATRIC" id="fig|401562.3.peg.2642"/>
<evidence type="ECO:0000313" key="3">
    <source>
        <dbReference type="EMBL" id="KTR05103.1"/>
    </source>
</evidence>
<evidence type="ECO:0008006" key="6">
    <source>
        <dbReference type="Google" id="ProtNLM"/>
    </source>
</evidence>
<sequence>MSKTLDVLLVILMLGAAAWTFGQKYQAESVEHQIALLDRKIALEKETIQLLDADWSLLNQPNRLEQLAKSFQDTLKLNPTAPEQIVEPNQLPSPPLPVVPETDQKNRERFAAVDGSKSR</sequence>
<dbReference type="EMBL" id="LDPZ01000030">
    <property type="protein sequence ID" value="KTQ94096.1"/>
    <property type="molecule type" value="Genomic_DNA"/>
</dbReference>